<name>A0A5Q4BML1_9PEZI</name>
<evidence type="ECO:0000313" key="5">
    <source>
        <dbReference type="Proteomes" id="UP000326340"/>
    </source>
</evidence>
<feature type="coiled-coil region" evidence="1">
    <location>
        <begin position="124"/>
        <end position="151"/>
    </location>
</feature>
<dbReference type="AlphaFoldDB" id="A0A5Q4BML1"/>
<keyword evidence="1" id="KW-0175">Coiled coil</keyword>
<dbReference type="GO" id="GO:0051301">
    <property type="term" value="P:cell division"/>
    <property type="evidence" value="ECO:0007669"/>
    <property type="project" value="UniProtKB-KW"/>
</dbReference>
<feature type="region of interest" description="Disordered" evidence="2">
    <location>
        <begin position="951"/>
        <end position="1014"/>
    </location>
</feature>
<dbReference type="Pfam" id="PF00004">
    <property type="entry name" value="AAA"/>
    <property type="match status" value="1"/>
</dbReference>
<dbReference type="InterPro" id="IPR054289">
    <property type="entry name" value="DUF7025"/>
</dbReference>
<feature type="domain" description="AAA+ ATPase" evidence="3">
    <location>
        <begin position="679"/>
        <end position="806"/>
    </location>
</feature>
<dbReference type="Gene3D" id="3.40.50.300">
    <property type="entry name" value="P-loop containing nucleotide triphosphate hydrolases"/>
    <property type="match status" value="1"/>
</dbReference>
<dbReference type="InterPro" id="IPR003593">
    <property type="entry name" value="AAA+_ATPase"/>
</dbReference>
<dbReference type="Pfam" id="PF22942">
    <property type="entry name" value="DUF7025"/>
    <property type="match status" value="1"/>
</dbReference>
<proteinExistence type="predicted"/>
<keyword evidence="5" id="KW-1185">Reference proteome</keyword>
<dbReference type="CDD" id="cd19481">
    <property type="entry name" value="RecA-like_protease"/>
    <property type="match status" value="1"/>
</dbReference>
<comment type="caution">
    <text evidence="4">The sequence shown here is derived from an EMBL/GenBank/DDBJ whole genome shotgun (WGS) entry which is preliminary data.</text>
</comment>
<dbReference type="EMBL" id="PUHP01000798">
    <property type="protein sequence ID" value="TQN67966.1"/>
    <property type="molecule type" value="Genomic_DNA"/>
</dbReference>
<dbReference type="InterPro" id="IPR056599">
    <property type="entry name" value="AAA_lid_fung"/>
</dbReference>
<dbReference type="InterPro" id="IPR003959">
    <property type="entry name" value="ATPase_AAA_core"/>
</dbReference>
<dbReference type="GO" id="GO:0016887">
    <property type="term" value="F:ATP hydrolysis activity"/>
    <property type="evidence" value="ECO:0007669"/>
    <property type="project" value="InterPro"/>
</dbReference>
<feature type="compositionally biased region" description="Basic and acidic residues" evidence="2">
    <location>
        <begin position="215"/>
        <end position="235"/>
    </location>
</feature>
<dbReference type="GO" id="GO:0005524">
    <property type="term" value="F:ATP binding"/>
    <property type="evidence" value="ECO:0007669"/>
    <property type="project" value="InterPro"/>
</dbReference>
<feature type="region of interest" description="Disordered" evidence="2">
    <location>
        <begin position="201"/>
        <end position="238"/>
    </location>
</feature>
<gene>
    <name evidence="4" type="ORF">CSHISOI_07485</name>
</gene>
<protein>
    <submittedName>
        <fullName evidence="4">Putative cell division cycle ATPase</fullName>
    </submittedName>
</protein>
<dbReference type="SMART" id="SM00382">
    <property type="entry name" value="AAA"/>
    <property type="match status" value="1"/>
</dbReference>
<keyword evidence="4" id="KW-0131">Cell cycle</keyword>
<sequence>MPPEVQLFPARQFPLEPQEVVSPAKDHMTDSSHNNGNASHDDGISTDFDAKALKAEEDAVVPDHNSPSRRRDFIPFKDTEEDFESLQNATTESQYLTTLGRNVFSDEKKAGRLTMRGQQAILHHTFTNMRIEDLEKELKELRAYVYKLDEDLEPVKKKMLPVHRHELQCLSANQFRVTGQSSKVHWTQQPALEVQLPEGVAPIPTSSETPVEPHAQGHEGEHPVSNRPQSDEPRTPESLPVRSYSLMAHLQDLTGREVLLRAERFAIGGETVHGGIVFLRPFKFFVRNEELIRESLKKLEDKMGKTQAAKNTPNPVDSKPEKVEQKEYEDTDLMEDLKLLIHRFFDVELKPTFELRRKIDQGTAVDIEYGDLWHLFSRGDIVVFQTDQTHARRVVNLAGGREPLSYRMDSEDEKVFRVDGFVVDCLSLHANGSTYVPKLEKVSIKRFNGKRPITSLPVYPLRFDPREADLRTDFTAMGRRLLSLTSAPCCHKLVQGKTLDEPSHELDTQVIVDMTLAMSVNPEWRLESAISTDDFTQRDKRETKQDPWCSHRREGCCGSDTIFKDLEYDEMDSQVFAGKMVGTLGPVQPKDLQEEDLMLMQPHVYAFVLRSRQWVKVWTADLHDVVFENNFEDLVVPDEHKETVRALVKTHENTRASHLSSDIRPSIGSALDLVKGKGAGLVILLHGPPGVGKTSTAECVADDTKRPLYPITCGDIGETAAEVESNLQYNFRLAHKWGCVLLLDEADVFLAKRTRSDLRHNAVTSVFLRSLEYYAGILFLTSNRVGAIDPAFKSRIQMSLSYPKLDLGVTCKLYEKFIERTRAEQEATKTYHFKIRDKEILAFAKKHYLGLEKENRETWNGRQIRNAFQTAIALVEYQYMSKDADEPKPSLGKKQFKSVAQGSKEFDDYLYSVLGSTEADGARQDGWRDDGFMASSAPLGYVPLAAVQRPQAAWPPHTKQSGKKETLVSDSDDASDSETGDEDVEEGDKGKKTKGAGSSAAPIETPSVSVAGGGSEMEQFQKFLKFQEMMAKQSA</sequence>
<evidence type="ECO:0000256" key="1">
    <source>
        <dbReference type="SAM" id="Coils"/>
    </source>
</evidence>
<dbReference type="Pfam" id="PF23232">
    <property type="entry name" value="AAA_lid_13"/>
    <property type="match status" value="1"/>
</dbReference>
<feature type="region of interest" description="Disordered" evidence="2">
    <location>
        <begin position="304"/>
        <end position="323"/>
    </location>
</feature>
<dbReference type="PANTHER" id="PTHR46411">
    <property type="entry name" value="FAMILY ATPASE, PUTATIVE-RELATED"/>
    <property type="match status" value="1"/>
</dbReference>
<accession>A0A5Q4BML1</accession>
<dbReference type="InterPro" id="IPR027417">
    <property type="entry name" value="P-loop_NTPase"/>
</dbReference>
<feature type="compositionally biased region" description="Acidic residues" evidence="2">
    <location>
        <begin position="970"/>
        <end position="986"/>
    </location>
</feature>
<dbReference type="PANTHER" id="PTHR46411:SF3">
    <property type="entry name" value="AAA+ ATPASE DOMAIN-CONTAINING PROTEIN"/>
    <property type="match status" value="1"/>
</dbReference>
<reference evidence="4 5" key="1">
    <citation type="journal article" date="2019" name="Sci. Rep.">
        <title>Colletotrichum shisoi sp. nov., an anthracnose pathogen of Perilla frutescens in Japan: molecular phylogenetic, morphological and genomic evidence.</title>
        <authorList>
            <person name="Gan P."/>
            <person name="Tsushima A."/>
            <person name="Hiroyama R."/>
            <person name="Narusaka M."/>
            <person name="Takano Y."/>
            <person name="Narusaka Y."/>
            <person name="Kawaradani M."/>
            <person name="Damm U."/>
            <person name="Shirasu K."/>
        </authorList>
    </citation>
    <scope>NUCLEOTIDE SEQUENCE [LARGE SCALE GENOMIC DNA]</scope>
    <source>
        <strain evidence="4 5">PG-2018a</strain>
    </source>
</reference>
<dbReference type="SUPFAM" id="SSF52540">
    <property type="entry name" value="P-loop containing nucleoside triphosphate hydrolases"/>
    <property type="match status" value="1"/>
</dbReference>
<keyword evidence="4" id="KW-0132">Cell division</keyword>
<evidence type="ECO:0000313" key="4">
    <source>
        <dbReference type="EMBL" id="TQN67966.1"/>
    </source>
</evidence>
<dbReference type="OrthoDB" id="10042665at2759"/>
<organism evidence="4 5">
    <name type="scientific">Colletotrichum shisoi</name>
    <dbReference type="NCBI Taxonomy" id="2078593"/>
    <lineage>
        <taxon>Eukaryota</taxon>
        <taxon>Fungi</taxon>
        <taxon>Dikarya</taxon>
        <taxon>Ascomycota</taxon>
        <taxon>Pezizomycotina</taxon>
        <taxon>Sordariomycetes</taxon>
        <taxon>Hypocreomycetidae</taxon>
        <taxon>Glomerellales</taxon>
        <taxon>Glomerellaceae</taxon>
        <taxon>Colletotrichum</taxon>
        <taxon>Colletotrichum destructivum species complex</taxon>
    </lineage>
</organism>
<dbReference type="Proteomes" id="UP000326340">
    <property type="component" value="Unassembled WGS sequence"/>
</dbReference>
<feature type="region of interest" description="Disordered" evidence="2">
    <location>
        <begin position="1"/>
        <end position="45"/>
    </location>
</feature>
<evidence type="ECO:0000259" key="3">
    <source>
        <dbReference type="SMART" id="SM00382"/>
    </source>
</evidence>
<evidence type="ECO:0000256" key="2">
    <source>
        <dbReference type="SAM" id="MobiDB-lite"/>
    </source>
</evidence>